<feature type="transmembrane region" description="Helical" evidence="9">
    <location>
        <begin position="389"/>
        <end position="409"/>
    </location>
</feature>
<evidence type="ECO:0000256" key="10">
    <source>
        <dbReference type="SAM" id="MobiDB-lite"/>
    </source>
</evidence>
<feature type="compositionally biased region" description="Basic and acidic residues" evidence="10">
    <location>
        <begin position="28"/>
        <end position="39"/>
    </location>
</feature>
<dbReference type="GO" id="GO:0005794">
    <property type="term" value="C:Golgi apparatus"/>
    <property type="evidence" value="ECO:0007669"/>
    <property type="project" value="TreeGrafter"/>
</dbReference>
<keyword evidence="6 9" id="KW-0472">Membrane</keyword>
<evidence type="ECO:0000256" key="1">
    <source>
        <dbReference type="ARBA" id="ARBA00004141"/>
    </source>
</evidence>
<reference evidence="12 14" key="1">
    <citation type="submission" date="2017-11" db="EMBL/GenBank/DDBJ databases">
        <title>The genome of Rhizophagus clarus HR1 reveals common genetic basis of auxotrophy among arbuscular mycorrhizal fungi.</title>
        <authorList>
            <person name="Kobayashi Y."/>
        </authorList>
    </citation>
    <scope>NUCLEOTIDE SEQUENCE [LARGE SCALE GENOMIC DNA]</scope>
    <source>
        <strain evidence="12 14">HR1</strain>
    </source>
</reference>
<dbReference type="InterPro" id="IPR000644">
    <property type="entry name" value="CBS_dom"/>
</dbReference>
<keyword evidence="8" id="KW-0129">CBS domain</keyword>
<name>A0A2Z6Q515_9GLOM</name>
<feature type="transmembrane region" description="Helical" evidence="9">
    <location>
        <begin position="430"/>
        <end position="450"/>
    </location>
</feature>
<evidence type="ECO:0000256" key="2">
    <source>
        <dbReference type="ARBA" id="ARBA00022448"/>
    </source>
</evidence>
<feature type="region of interest" description="Disordered" evidence="10">
    <location>
        <begin position="1"/>
        <end position="39"/>
    </location>
</feature>
<reference evidence="13" key="2">
    <citation type="submission" date="2019-10" db="EMBL/GenBank/DDBJ databases">
        <title>Conservation and host-specific expression of non-tandemly repeated heterogenous ribosome RNA gene in arbuscular mycorrhizal fungi.</title>
        <authorList>
            <person name="Maeda T."/>
            <person name="Kobayashi Y."/>
            <person name="Nakagawa T."/>
            <person name="Ezawa T."/>
            <person name="Yamaguchi K."/>
            <person name="Bino T."/>
            <person name="Nishimoto Y."/>
            <person name="Shigenobu S."/>
            <person name="Kawaguchi M."/>
        </authorList>
    </citation>
    <scope>NUCLEOTIDE SEQUENCE</scope>
    <source>
        <strain evidence="13">HR1</strain>
    </source>
</reference>
<dbReference type="Gene3D" id="3.90.1280.20">
    <property type="match status" value="1"/>
</dbReference>
<dbReference type="PANTHER" id="PTHR45711">
    <property type="entry name" value="CHLORIDE CHANNEL PROTEIN"/>
    <property type="match status" value="1"/>
</dbReference>
<keyword evidence="5 9" id="KW-0406">Ion transport</keyword>
<dbReference type="GO" id="GO:0005769">
    <property type="term" value="C:early endosome"/>
    <property type="evidence" value="ECO:0007669"/>
    <property type="project" value="TreeGrafter"/>
</dbReference>
<evidence type="ECO:0000313" key="14">
    <source>
        <dbReference type="Proteomes" id="UP000247702"/>
    </source>
</evidence>
<dbReference type="Pfam" id="PF00654">
    <property type="entry name" value="Voltage_CLC"/>
    <property type="match status" value="1"/>
</dbReference>
<dbReference type="CDD" id="cd04591">
    <property type="entry name" value="CBS_pair_voltage-gated_CLC_euk_bac"/>
    <property type="match status" value="1"/>
</dbReference>
<feature type="transmembrane region" description="Helical" evidence="9">
    <location>
        <begin position="522"/>
        <end position="541"/>
    </location>
</feature>
<dbReference type="SUPFAM" id="SSF54631">
    <property type="entry name" value="CBS-domain pair"/>
    <property type="match status" value="1"/>
</dbReference>
<dbReference type="Proteomes" id="UP000615446">
    <property type="component" value="Unassembled WGS sequence"/>
</dbReference>
<dbReference type="InterPro" id="IPR014743">
    <property type="entry name" value="Cl-channel_core"/>
</dbReference>
<feature type="transmembrane region" description="Helical" evidence="9">
    <location>
        <begin position="589"/>
        <end position="607"/>
    </location>
</feature>
<dbReference type="Pfam" id="PF00571">
    <property type="entry name" value="CBS"/>
    <property type="match status" value="1"/>
</dbReference>
<keyword evidence="14" id="KW-1185">Reference proteome</keyword>
<feature type="transmembrane region" description="Helical" evidence="9">
    <location>
        <begin position="251"/>
        <end position="275"/>
    </location>
</feature>
<evidence type="ECO:0000313" key="12">
    <source>
        <dbReference type="EMBL" id="GBB83242.1"/>
    </source>
</evidence>
<dbReference type="PROSITE" id="PS51371">
    <property type="entry name" value="CBS"/>
    <property type="match status" value="2"/>
</dbReference>
<comment type="similarity">
    <text evidence="9">Belongs to the chloride channel (TC 2.A.49) family.</text>
</comment>
<feature type="transmembrane region" description="Helical" evidence="9">
    <location>
        <begin position="462"/>
        <end position="484"/>
    </location>
</feature>
<evidence type="ECO:0000256" key="5">
    <source>
        <dbReference type="ARBA" id="ARBA00023065"/>
    </source>
</evidence>
<dbReference type="SUPFAM" id="SSF81340">
    <property type="entry name" value="Clc chloride channel"/>
    <property type="match status" value="1"/>
</dbReference>
<dbReference type="InterPro" id="IPR001807">
    <property type="entry name" value="ClC"/>
</dbReference>
<dbReference type="CDD" id="cd03684">
    <property type="entry name" value="ClC_3_like"/>
    <property type="match status" value="1"/>
</dbReference>
<dbReference type="Gene3D" id="3.10.580.20">
    <property type="match status" value="1"/>
</dbReference>
<protein>
    <recommendedName>
        <fullName evidence="9">Chloride channel protein</fullName>
    </recommendedName>
</protein>
<dbReference type="SMART" id="SM00116">
    <property type="entry name" value="CBS"/>
    <property type="match status" value="2"/>
</dbReference>
<dbReference type="AlphaFoldDB" id="A0A2Z6Q515"/>
<dbReference type="FunFam" id="1.10.3080.10:FF:000011">
    <property type="entry name" value="Chloride channel protein"/>
    <property type="match status" value="1"/>
</dbReference>
<dbReference type="GO" id="GO:0005247">
    <property type="term" value="F:voltage-gated chloride channel activity"/>
    <property type="evidence" value="ECO:0007669"/>
    <property type="project" value="TreeGrafter"/>
</dbReference>
<evidence type="ECO:0000256" key="9">
    <source>
        <dbReference type="RuleBase" id="RU361221"/>
    </source>
</evidence>
<dbReference type="InterPro" id="IPR046342">
    <property type="entry name" value="CBS_dom_sf"/>
</dbReference>
<evidence type="ECO:0000313" key="13">
    <source>
        <dbReference type="EMBL" id="GES93609.1"/>
    </source>
</evidence>
<keyword evidence="3 9" id="KW-0812">Transmembrane</keyword>
<feature type="transmembrane region" description="Helical" evidence="9">
    <location>
        <begin position="613"/>
        <end position="636"/>
    </location>
</feature>
<keyword evidence="7 9" id="KW-0868">Chloride</keyword>
<comment type="caution">
    <text evidence="12">The sequence shown here is derived from an EMBL/GenBank/DDBJ whole genome shotgun (WGS) entry which is preliminary data.</text>
</comment>
<feature type="transmembrane region" description="Helical" evidence="9">
    <location>
        <begin position="296"/>
        <end position="317"/>
    </location>
</feature>
<evidence type="ECO:0000256" key="6">
    <source>
        <dbReference type="ARBA" id="ARBA00023136"/>
    </source>
</evidence>
<feature type="domain" description="CBS" evidence="11">
    <location>
        <begin position="769"/>
        <end position="827"/>
    </location>
</feature>
<dbReference type="EMBL" id="BEXD01000002">
    <property type="protein sequence ID" value="GBB83242.1"/>
    <property type="molecule type" value="Genomic_DNA"/>
</dbReference>
<dbReference type="OrthoDB" id="44789at2759"/>
<feature type="domain" description="CBS" evidence="11">
    <location>
        <begin position="678"/>
        <end position="739"/>
    </location>
</feature>
<feature type="transmembrane region" description="Helical" evidence="9">
    <location>
        <begin position="547"/>
        <end position="569"/>
    </location>
</feature>
<dbReference type="Gene3D" id="1.10.3080.10">
    <property type="entry name" value="Clc chloride channel"/>
    <property type="match status" value="1"/>
</dbReference>
<dbReference type="GO" id="GO:0005886">
    <property type="term" value="C:plasma membrane"/>
    <property type="evidence" value="ECO:0007669"/>
    <property type="project" value="TreeGrafter"/>
</dbReference>
<accession>A0A2Z6Q515</accession>
<evidence type="ECO:0000256" key="4">
    <source>
        <dbReference type="ARBA" id="ARBA00022989"/>
    </source>
</evidence>
<evidence type="ECO:0000256" key="8">
    <source>
        <dbReference type="PROSITE-ProRule" id="PRU00703"/>
    </source>
</evidence>
<dbReference type="Proteomes" id="UP000247702">
    <property type="component" value="Unassembled WGS sequence"/>
</dbReference>
<feature type="compositionally biased region" description="Low complexity" evidence="10">
    <location>
        <begin position="9"/>
        <end position="20"/>
    </location>
</feature>
<dbReference type="EMBL" id="BLAL01000228">
    <property type="protein sequence ID" value="GES93609.1"/>
    <property type="molecule type" value="Genomic_DNA"/>
</dbReference>
<organism evidence="12 14">
    <name type="scientific">Rhizophagus clarus</name>
    <dbReference type="NCBI Taxonomy" id="94130"/>
    <lineage>
        <taxon>Eukaryota</taxon>
        <taxon>Fungi</taxon>
        <taxon>Fungi incertae sedis</taxon>
        <taxon>Mucoromycota</taxon>
        <taxon>Glomeromycotina</taxon>
        <taxon>Glomeromycetes</taxon>
        <taxon>Glomerales</taxon>
        <taxon>Glomeraceae</taxon>
        <taxon>Rhizophagus</taxon>
    </lineage>
</organism>
<evidence type="ECO:0000256" key="7">
    <source>
        <dbReference type="ARBA" id="ARBA00023214"/>
    </source>
</evidence>
<evidence type="ECO:0000256" key="3">
    <source>
        <dbReference type="ARBA" id="ARBA00022692"/>
    </source>
</evidence>
<keyword evidence="2 9" id="KW-0813">Transport</keyword>
<feature type="transmembrane region" description="Helical" evidence="9">
    <location>
        <begin position="173"/>
        <end position="191"/>
    </location>
</feature>
<keyword evidence="4 9" id="KW-1133">Transmembrane helix</keyword>
<evidence type="ECO:0000259" key="11">
    <source>
        <dbReference type="PROSITE" id="PS51371"/>
    </source>
</evidence>
<dbReference type="PRINTS" id="PR00762">
    <property type="entry name" value="CLCHANNEL"/>
</dbReference>
<gene>
    <name evidence="13" type="ORF">RCL2_002035500</name>
    <name evidence="12" type="ORF">RclHR1_00100046</name>
</gene>
<comment type="subcellular location">
    <subcellularLocation>
        <location evidence="1 9">Membrane</location>
        <topology evidence="1 9">Multi-pass membrane protein</topology>
    </subcellularLocation>
</comment>
<proteinExistence type="inferred from homology"/>
<dbReference type="PANTHER" id="PTHR45711:SF6">
    <property type="entry name" value="CHLORIDE CHANNEL PROTEIN"/>
    <property type="match status" value="1"/>
</dbReference>
<sequence>MDDIIFDDSQQSTSTTSSSTPLNQTDGTENRISQDESRRNSLAFEDDLSKFDQLTLSAAEALKSKLTDMDDFTFKRKRPVSNRFFSRSDIPKKRSNFEGGHVSTSLRKHNDEEFDGDVTEWTMEGTGSRVAYDDFTTIDWIHDFAKERARQKRLHQQKGIRGRLNIMFDAMEGWIVVLAVGIASGILAAIIDITSDWLSDLKEGYCETAFYLNRRFCCWGYDDEQDECKEWITWNTALQARSVGAKFWTNYLFYIIFSTLFATSAAYLVKIYSPYSAGSGIPELKTILGGFVIRKFLGWWTLIIKGIGVCLVAASSLCLGKEGPLVHLACCCGNIIPRIFPKFRYNEAKKREVLSAAAAAGISVAFGAPIGGVLFSLEEVSYYFPFRTMWRSFFCAMVAAVSLAFMNPFRTGKLVLFQVVYDREWHAFELFFFALLGVMGGLYGALFIRMNLKIAAFRQDSWIRFFSVHEVVFMSVLTSIVSYLNIFMRVNPSELVANLFRECVGGDYHNLCNHEYHWEPTLLLLIASVLKFFFTAFTFGLKVPAGVWLPSMAIGACFGRAVGLTVHAWHKYNPKFWLFASCAPEGRCITPGMYAMVGAAATFGGISRMTVSLVVIMFELTGALTYVLPIMITVMISKWVGDAFDKEGISDGWIRISEYPFLDTKEDYVYNTLASQVMTRVDDLVVITATGHTLDSLENLLNSVDYKGFPVVHNAKDMLLTGYISRSELKYAIDKAKKKPGISLSSPCYFSGNLPILEDSIFIDFQPWMDQTPITVSHKFPMEMVIELFKKMGVRYTLVTKKGQLLGLITKKDVLRHLSVMYDPHSSDDDLQENLMMLPERRMSSFVGDFGID</sequence>
<feature type="transmembrane region" description="Helical" evidence="9">
    <location>
        <begin position="353"/>
        <end position="377"/>
    </location>
</feature>